<dbReference type="EMBL" id="AQPF01000021">
    <property type="protein sequence ID" value="KAF0805072.1"/>
    <property type="molecule type" value="Genomic_DNA"/>
</dbReference>
<gene>
    <name evidence="2" type="ORF">A6D6_02582</name>
</gene>
<dbReference type="RefSeq" id="WP_133489855.1">
    <property type="nucleotide sequence ID" value="NZ_AQPF01000021.1"/>
</dbReference>
<protein>
    <recommendedName>
        <fullName evidence="1">DUF6285 domain-containing protein</fullName>
    </recommendedName>
</protein>
<proteinExistence type="predicted"/>
<organism evidence="2 3">
    <name type="scientific">Alcanivorax xiamenensis</name>
    <dbReference type="NCBI Taxonomy" id="1177156"/>
    <lineage>
        <taxon>Bacteria</taxon>
        <taxon>Pseudomonadati</taxon>
        <taxon>Pseudomonadota</taxon>
        <taxon>Gammaproteobacteria</taxon>
        <taxon>Oceanospirillales</taxon>
        <taxon>Alcanivoracaceae</taxon>
        <taxon>Alcanivorax</taxon>
    </lineage>
</organism>
<evidence type="ECO:0000259" key="1">
    <source>
        <dbReference type="Pfam" id="PF19802"/>
    </source>
</evidence>
<evidence type="ECO:0000313" key="3">
    <source>
        <dbReference type="Proteomes" id="UP000771797"/>
    </source>
</evidence>
<evidence type="ECO:0000313" key="2">
    <source>
        <dbReference type="EMBL" id="KAF0805072.1"/>
    </source>
</evidence>
<reference evidence="2 3" key="1">
    <citation type="submission" date="2012-09" db="EMBL/GenBank/DDBJ databases">
        <title>Genome Sequence of alkane-degrading Bacterium Alcanivorax sp. 6-D-6.</title>
        <authorList>
            <person name="Lai Q."/>
            <person name="Shao Z."/>
        </authorList>
    </citation>
    <scope>NUCLEOTIDE SEQUENCE [LARGE SCALE GENOMIC DNA]</scope>
    <source>
        <strain evidence="2 3">6-D-6</strain>
    </source>
</reference>
<dbReference type="InterPro" id="IPR046252">
    <property type="entry name" value="DUF6285"/>
</dbReference>
<accession>A0ABQ6Y6Q2</accession>
<dbReference type="Pfam" id="PF19802">
    <property type="entry name" value="DUF6285"/>
    <property type="match status" value="1"/>
</dbReference>
<feature type="domain" description="DUF6285" evidence="1">
    <location>
        <begin position="24"/>
        <end position="114"/>
    </location>
</feature>
<sequence length="123" mass="13891">MQDLPKDPDLLAVVAEFLRREVMPAVSNGLAFRVRVAANVVDMVQRQLTRPESVAEEEQQRLRDLLGEDGEVRLLTERLCDGIARGEFTLDTPGLADFLWFVTMNKVAVDQPRYSGYLNALDK</sequence>
<comment type="caution">
    <text evidence="2">The sequence shown here is derived from an EMBL/GenBank/DDBJ whole genome shotgun (WGS) entry which is preliminary data.</text>
</comment>
<name>A0ABQ6Y6Q2_9GAMM</name>
<dbReference type="Proteomes" id="UP000771797">
    <property type="component" value="Unassembled WGS sequence"/>
</dbReference>
<keyword evidence="3" id="KW-1185">Reference proteome</keyword>